<dbReference type="InterPro" id="IPR005864">
    <property type="entry name" value="ATP_synth_F0_bsu_bac"/>
</dbReference>
<organism evidence="17 18">
    <name type="scientific">Boudabousia tangfeifanii</name>
    <dbReference type="NCBI Taxonomy" id="1912795"/>
    <lineage>
        <taxon>Bacteria</taxon>
        <taxon>Bacillati</taxon>
        <taxon>Actinomycetota</taxon>
        <taxon>Actinomycetes</taxon>
        <taxon>Actinomycetales</taxon>
        <taxon>Actinomycetaceae</taxon>
        <taxon>Boudabousia</taxon>
    </lineage>
</organism>
<keyword evidence="4 14" id="KW-1003">Cell membrane</keyword>
<dbReference type="OrthoDB" id="5243563at2"/>
<keyword evidence="10 14" id="KW-0472">Membrane</keyword>
<keyword evidence="7 14" id="KW-0375">Hydrogen ion transport</keyword>
<dbReference type="GO" id="GO:0005886">
    <property type="term" value="C:plasma membrane"/>
    <property type="evidence" value="ECO:0007669"/>
    <property type="project" value="UniProtKB-SubCell"/>
</dbReference>
<reference evidence="17 18" key="1">
    <citation type="submission" date="2016-10" db="EMBL/GenBank/DDBJ databases">
        <title>Actinomyces aegypiusis sp. nov., isolated from the Aegypius monachus in Qinghai Tibet Plateau China.</title>
        <authorList>
            <person name="Wang Y."/>
        </authorList>
    </citation>
    <scope>NUCLEOTIDE SEQUENCE [LARGE SCALE GENOMIC DNA]</scope>
    <source>
        <strain evidence="17 18">VUL4_3</strain>
    </source>
</reference>
<dbReference type="RefSeq" id="WP_071163970.1">
    <property type="nucleotide sequence ID" value="NZ_CP017812.1"/>
</dbReference>
<evidence type="ECO:0000256" key="9">
    <source>
        <dbReference type="ARBA" id="ARBA00023065"/>
    </source>
</evidence>
<keyword evidence="11 14" id="KW-0066">ATP synthesis</keyword>
<dbReference type="PANTHER" id="PTHR33445:SF1">
    <property type="entry name" value="ATP SYNTHASE SUBUNIT B"/>
    <property type="match status" value="1"/>
</dbReference>
<evidence type="ECO:0000256" key="12">
    <source>
        <dbReference type="ARBA" id="ARBA00025198"/>
    </source>
</evidence>
<comment type="subunit">
    <text evidence="13 14">F-type ATPases have 2 components, F(1) - the catalytic core - and F(0) - the membrane proton channel. F(1) has five subunits: alpha(3), beta(3), gamma(1), delta(1), epsilon(1). F(0) has three main subunits: a(1), b(2) and c(10-14). The alpha and beta chains form an alternating ring which encloses part of the gamma chain. F(1) is attached to F(0) by a central stalk formed by the gamma and epsilon chains, while a peripheral stalk is formed by the delta and b chains.</text>
</comment>
<keyword evidence="8 14" id="KW-1133">Transmembrane helix</keyword>
<dbReference type="InterPro" id="IPR028987">
    <property type="entry name" value="ATP_synth_B-like_membr_sf"/>
</dbReference>
<evidence type="ECO:0000256" key="2">
    <source>
        <dbReference type="ARBA" id="ARBA00005513"/>
    </source>
</evidence>
<feature type="coiled-coil region" evidence="16">
    <location>
        <begin position="64"/>
        <end position="106"/>
    </location>
</feature>
<evidence type="ECO:0000256" key="11">
    <source>
        <dbReference type="ARBA" id="ARBA00023310"/>
    </source>
</evidence>
<feature type="transmembrane region" description="Helical" evidence="14">
    <location>
        <begin position="24"/>
        <end position="43"/>
    </location>
</feature>
<evidence type="ECO:0000313" key="17">
    <source>
        <dbReference type="EMBL" id="AOZ72504.1"/>
    </source>
</evidence>
<name>A0A1D9MJN3_9ACTO</name>
<evidence type="ECO:0000256" key="5">
    <source>
        <dbReference type="ARBA" id="ARBA00022547"/>
    </source>
</evidence>
<evidence type="ECO:0000256" key="16">
    <source>
        <dbReference type="SAM" id="Coils"/>
    </source>
</evidence>
<dbReference type="NCBIfam" id="TIGR01144">
    <property type="entry name" value="ATP_synt_b"/>
    <property type="match status" value="1"/>
</dbReference>
<dbReference type="InterPro" id="IPR002146">
    <property type="entry name" value="ATP_synth_b/b'su_bac/chlpt"/>
</dbReference>
<evidence type="ECO:0000256" key="8">
    <source>
        <dbReference type="ARBA" id="ARBA00022989"/>
    </source>
</evidence>
<keyword evidence="18" id="KW-1185">Reference proteome</keyword>
<dbReference type="Proteomes" id="UP000176288">
    <property type="component" value="Chromosome"/>
</dbReference>
<keyword evidence="3 14" id="KW-0813">Transport</keyword>
<gene>
    <name evidence="14" type="primary">atpF</name>
    <name evidence="17" type="ORF">BK816_03665</name>
</gene>
<evidence type="ECO:0000256" key="6">
    <source>
        <dbReference type="ARBA" id="ARBA00022692"/>
    </source>
</evidence>
<dbReference type="NCBIfam" id="NF004412">
    <property type="entry name" value="PRK05759.1-3"/>
    <property type="match status" value="1"/>
</dbReference>
<dbReference type="InterPro" id="IPR050059">
    <property type="entry name" value="ATP_synthase_B_chain"/>
</dbReference>
<keyword evidence="6 14" id="KW-0812">Transmembrane</keyword>
<accession>A0A1D9MJN3</accession>
<protein>
    <recommendedName>
        <fullName evidence="14">ATP synthase subunit b</fullName>
    </recommendedName>
    <alternativeName>
        <fullName evidence="14">ATP synthase F(0) sector subunit b</fullName>
    </alternativeName>
    <alternativeName>
        <fullName evidence="14">ATPase subunit I</fullName>
    </alternativeName>
    <alternativeName>
        <fullName evidence="14">F-type ATPase subunit b</fullName>
        <shortName evidence="14">F-ATPase subunit b</shortName>
    </alternativeName>
</protein>
<keyword evidence="16" id="KW-0175">Coiled coil</keyword>
<dbReference type="CDD" id="cd06503">
    <property type="entry name" value="ATP-synt_Fo_b"/>
    <property type="match status" value="1"/>
</dbReference>
<dbReference type="SUPFAM" id="SSF81573">
    <property type="entry name" value="F1F0 ATP synthase subunit B, membrane domain"/>
    <property type="match status" value="1"/>
</dbReference>
<dbReference type="Pfam" id="PF00430">
    <property type="entry name" value="ATP-synt_B"/>
    <property type="match status" value="1"/>
</dbReference>
<comment type="function">
    <text evidence="14">Component of the F(0) channel, it forms part of the peripheral stalk, linking F(1) to F(0).</text>
</comment>
<keyword evidence="9 14" id="KW-0406">Ion transport</keyword>
<proteinExistence type="inferred from homology"/>
<dbReference type="EMBL" id="CP017812">
    <property type="protein sequence ID" value="AOZ72504.1"/>
    <property type="molecule type" value="Genomic_DNA"/>
</dbReference>
<dbReference type="Gene3D" id="1.20.5.620">
    <property type="entry name" value="F1F0 ATP synthase subunit B, membrane domain"/>
    <property type="match status" value="1"/>
</dbReference>
<dbReference type="HAMAP" id="MF_01398">
    <property type="entry name" value="ATP_synth_b_bprime"/>
    <property type="match status" value="1"/>
</dbReference>
<dbReference type="GO" id="GO:0046961">
    <property type="term" value="F:proton-transporting ATPase activity, rotational mechanism"/>
    <property type="evidence" value="ECO:0007669"/>
    <property type="project" value="TreeGrafter"/>
</dbReference>
<keyword evidence="5 14" id="KW-0138">CF(0)</keyword>
<evidence type="ECO:0000256" key="13">
    <source>
        <dbReference type="ARBA" id="ARBA00025830"/>
    </source>
</evidence>
<evidence type="ECO:0000256" key="14">
    <source>
        <dbReference type="HAMAP-Rule" id="MF_01398"/>
    </source>
</evidence>
<evidence type="ECO:0000256" key="15">
    <source>
        <dbReference type="RuleBase" id="RU003848"/>
    </source>
</evidence>
<evidence type="ECO:0000256" key="3">
    <source>
        <dbReference type="ARBA" id="ARBA00022448"/>
    </source>
</evidence>
<comment type="function">
    <text evidence="12 14">F(1)F(0) ATP synthase produces ATP from ADP in the presence of a proton or sodium gradient. F-type ATPases consist of two structural domains, F(1) containing the extramembraneous catalytic core and F(0) containing the membrane proton channel, linked together by a central stalk and a peripheral stalk. During catalysis, ATP synthesis in the catalytic domain of F(1) is coupled via a rotary mechanism of the central stalk subunits to proton translocation.</text>
</comment>
<evidence type="ECO:0000256" key="4">
    <source>
        <dbReference type="ARBA" id="ARBA00022475"/>
    </source>
</evidence>
<evidence type="ECO:0000313" key="18">
    <source>
        <dbReference type="Proteomes" id="UP000176288"/>
    </source>
</evidence>
<dbReference type="KEGG" id="avu:BK816_03665"/>
<comment type="similarity">
    <text evidence="2 14 15">Belongs to the ATPase B chain family.</text>
</comment>
<evidence type="ECO:0000256" key="1">
    <source>
        <dbReference type="ARBA" id="ARBA00004162"/>
    </source>
</evidence>
<evidence type="ECO:0000256" key="7">
    <source>
        <dbReference type="ARBA" id="ARBA00022781"/>
    </source>
</evidence>
<dbReference type="AlphaFoldDB" id="A0A1D9MJN3"/>
<dbReference type="GO" id="GO:0046933">
    <property type="term" value="F:proton-transporting ATP synthase activity, rotational mechanism"/>
    <property type="evidence" value="ECO:0007669"/>
    <property type="project" value="UniProtKB-UniRule"/>
</dbReference>
<comment type="subcellular location">
    <subcellularLocation>
        <location evidence="1 14">Cell membrane</location>
        <topology evidence="1 14">Single-pass membrane protein</topology>
    </subcellularLocation>
</comment>
<sequence>MILRTLVIPAAADHNPMLPHLYDLVWGTIAFALVAAVFLLYVLPRFNKVLDERTETIEAGIENAKAAEVALSRAKHDADQERQKALDEAAKIREEATEQARRIVAQAKNDASLEAARLYENAKAQISAERQSAQVALRQDVGSLATELAEKLIGEHLSDQALTDRVIDRFMNDLENEMAKQEA</sequence>
<dbReference type="GO" id="GO:0045259">
    <property type="term" value="C:proton-transporting ATP synthase complex"/>
    <property type="evidence" value="ECO:0007669"/>
    <property type="project" value="UniProtKB-KW"/>
</dbReference>
<dbReference type="PANTHER" id="PTHR33445">
    <property type="entry name" value="ATP SYNTHASE SUBUNIT B', CHLOROPLASTIC"/>
    <property type="match status" value="1"/>
</dbReference>
<evidence type="ECO:0000256" key="10">
    <source>
        <dbReference type="ARBA" id="ARBA00023136"/>
    </source>
</evidence>
<dbReference type="STRING" id="1912795.BK816_03665"/>